<dbReference type="EMBL" id="KL197718">
    <property type="protein sequence ID" value="KDQ58185.1"/>
    <property type="molecule type" value="Genomic_DNA"/>
</dbReference>
<gene>
    <name evidence="1" type="ORF">JAAARDRAFT_259853</name>
</gene>
<keyword evidence="2" id="KW-1185">Reference proteome</keyword>
<reference evidence="2" key="1">
    <citation type="journal article" date="2014" name="Proc. Natl. Acad. Sci. U.S.A.">
        <title>Extensive sampling of basidiomycete genomes demonstrates inadequacy of the white-rot/brown-rot paradigm for wood decay fungi.</title>
        <authorList>
            <person name="Riley R."/>
            <person name="Salamov A.A."/>
            <person name="Brown D.W."/>
            <person name="Nagy L.G."/>
            <person name="Floudas D."/>
            <person name="Held B.W."/>
            <person name="Levasseur A."/>
            <person name="Lombard V."/>
            <person name="Morin E."/>
            <person name="Otillar R."/>
            <person name="Lindquist E.A."/>
            <person name="Sun H."/>
            <person name="LaButti K.M."/>
            <person name="Schmutz J."/>
            <person name="Jabbour D."/>
            <person name="Luo H."/>
            <person name="Baker S.E."/>
            <person name="Pisabarro A.G."/>
            <person name="Walton J.D."/>
            <person name="Blanchette R.A."/>
            <person name="Henrissat B."/>
            <person name="Martin F."/>
            <person name="Cullen D."/>
            <person name="Hibbett D.S."/>
            <person name="Grigoriev I.V."/>
        </authorList>
    </citation>
    <scope>NUCLEOTIDE SEQUENCE [LARGE SCALE GENOMIC DNA]</scope>
    <source>
        <strain evidence="2">MUCL 33604</strain>
    </source>
</reference>
<evidence type="ECO:0000313" key="1">
    <source>
        <dbReference type="EMBL" id="KDQ58185.1"/>
    </source>
</evidence>
<proteinExistence type="predicted"/>
<name>A0A067PWE0_9AGAM</name>
<dbReference type="Proteomes" id="UP000027265">
    <property type="component" value="Unassembled WGS sequence"/>
</dbReference>
<sequence>MTRLWAVDGVPNEGVTSLASYLIYRRTPPILPDHRYQTVSLHGSLNRVSCFFARFKSWLVLSIYPLWSLYCQFELLRGTRTFQRIGSFSSLDARRRLAMNTTPNNVTKVRSFMLGLAHLPSTADAHSSSARYFDSRIKSLAFLWNPVDFCFCVRPRRTSISSVKQPFNSVGEP</sequence>
<protein>
    <submittedName>
        <fullName evidence="1">Uncharacterized protein</fullName>
    </submittedName>
</protein>
<dbReference type="AlphaFoldDB" id="A0A067PWE0"/>
<organism evidence="1 2">
    <name type="scientific">Jaapia argillacea MUCL 33604</name>
    <dbReference type="NCBI Taxonomy" id="933084"/>
    <lineage>
        <taxon>Eukaryota</taxon>
        <taxon>Fungi</taxon>
        <taxon>Dikarya</taxon>
        <taxon>Basidiomycota</taxon>
        <taxon>Agaricomycotina</taxon>
        <taxon>Agaricomycetes</taxon>
        <taxon>Agaricomycetidae</taxon>
        <taxon>Jaapiales</taxon>
        <taxon>Jaapiaceae</taxon>
        <taxon>Jaapia</taxon>
    </lineage>
</organism>
<dbReference type="InParanoid" id="A0A067PWE0"/>
<accession>A0A067PWE0</accession>
<evidence type="ECO:0000313" key="2">
    <source>
        <dbReference type="Proteomes" id="UP000027265"/>
    </source>
</evidence>
<dbReference type="HOGENOM" id="CLU_1547810_0_0_1"/>